<organism evidence="1">
    <name type="scientific">uncultured Coleofasciculus sp</name>
    <dbReference type="NCBI Taxonomy" id="1267456"/>
    <lineage>
        <taxon>Bacteria</taxon>
        <taxon>Bacillati</taxon>
        <taxon>Cyanobacteriota</taxon>
        <taxon>Cyanophyceae</taxon>
        <taxon>Coleofasciculales</taxon>
        <taxon>Coleofasciculaceae</taxon>
        <taxon>Coleofasciculus</taxon>
        <taxon>environmental samples</taxon>
    </lineage>
</organism>
<reference evidence="1" key="1">
    <citation type="submission" date="2020-02" db="EMBL/GenBank/DDBJ databases">
        <authorList>
            <person name="Meier V. D."/>
        </authorList>
    </citation>
    <scope>NUCLEOTIDE SEQUENCE</scope>
    <source>
        <strain evidence="1">AVDCRST_MAG92</strain>
    </source>
</reference>
<dbReference type="AlphaFoldDB" id="A0A6J4K203"/>
<accession>A0A6J4K203</accession>
<proteinExistence type="predicted"/>
<sequence length="116" mass="12821">MAENTRVRLEPDLENYLKTQSERVLGKSGEKLTGAELTTLTNRVLYEHKMAQSMARQVPLAKLFNWLMGLVPSSGSKVVALQTSTDAPALEPSKAETLDFEADFASQFELDMEDAA</sequence>
<protein>
    <submittedName>
        <fullName evidence="1">Uncharacterized protein</fullName>
    </submittedName>
</protein>
<gene>
    <name evidence="1" type="ORF">AVDCRST_MAG92-4531</name>
</gene>
<evidence type="ECO:0000313" key="1">
    <source>
        <dbReference type="EMBL" id="CAA9293687.1"/>
    </source>
</evidence>
<dbReference type="EMBL" id="CADCTM010000794">
    <property type="protein sequence ID" value="CAA9293687.1"/>
    <property type="molecule type" value="Genomic_DNA"/>
</dbReference>
<name>A0A6J4K203_9CYAN</name>